<accession>A0ABQ6P684</accession>
<keyword evidence="4" id="KW-0809">Transit peptide</keyword>
<comment type="caution">
    <text evidence="8">The sequence shown here is derived from an EMBL/GenBank/DDBJ whole genome shotgun (WGS) entry which is preliminary data.</text>
</comment>
<evidence type="ECO:0000256" key="4">
    <source>
        <dbReference type="ARBA" id="ARBA00022946"/>
    </source>
</evidence>
<evidence type="ECO:0000313" key="8">
    <source>
        <dbReference type="EMBL" id="GMM60768.1"/>
    </source>
</evidence>
<feature type="domain" description="COQ9 C-terminal" evidence="7">
    <location>
        <begin position="129"/>
        <end position="198"/>
    </location>
</feature>
<dbReference type="RefSeq" id="WP_317974534.1">
    <property type="nucleotide sequence ID" value="NZ_BTFW01000001.1"/>
</dbReference>
<dbReference type="Pfam" id="PF08511">
    <property type="entry name" value="COQ9"/>
    <property type="match status" value="1"/>
</dbReference>
<dbReference type="Proteomes" id="UP001187221">
    <property type="component" value="Unassembled WGS sequence"/>
</dbReference>
<protein>
    <recommendedName>
        <fullName evidence="7">COQ9 C-terminal domain-containing protein</fullName>
    </recommendedName>
</protein>
<evidence type="ECO:0000256" key="3">
    <source>
        <dbReference type="ARBA" id="ARBA00022688"/>
    </source>
</evidence>
<evidence type="ECO:0000256" key="6">
    <source>
        <dbReference type="ARBA" id="ARBA00058104"/>
    </source>
</evidence>
<proteinExistence type="inferred from homology"/>
<evidence type="ECO:0000313" key="9">
    <source>
        <dbReference type="Proteomes" id="UP001187221"/>
    </source>
</evidence>
<dbReference type="InterPro" id="IPR013718">
    <property type="entry name" value="COQ9_C"/>
</dbReference>
<keyword evidence="3" id="KW-0831">Ubiquinone biosynthesis</keyword>
<dbReference type="NCBIfam" id="TIGR02396">
    <property type="entry name" value="diverge_rpsU"/>
    <property type="match status" value="1"/>
</dbReference>
<dbReference type="PANTHER" id="PTHR21427">
    <property type="entry name" value="UBIQUINONE BIOSYNTHESIS PROTEIN COQ9, MITOCHONDRIAL"/>
    <property type="match status" value="1"/>
</dbReference>
<comment type="similarity">
    <text evidence="2">Belongs to the COQ9 family.</text>
</comment>
<sequence length="226" mass="25130">MVIDAPETLTLEALRLELAPLVAAAAMFDGWSEAAVDSAAQDAGVDPAVARFAFGTSQGRSSAMTMITAWIARIDADMVRALPAELLATLSIRERIRRLVQFRLDALTGLEEALRRAQIEMARPRNAAAVARLCWHSADLMWHLAGDKATDLNHYSKRATLAALYTSTLVFFAQDHSEDHAETRAFLDRRIAGVMRFEKIKAQWTGRKGEHFSPVRLLGRLRYPAR</sequence>
<evidence type="ECO:0000259" key="7">
    <source>
        <dbReference type="Pfam" id="PF08511"/>
    </source>
</evidence>
<reference evidence="8 9" key="1">
    <citation type="submission" date="2023-06" db="EMBL/GenBank/DDBJ databases">
        <title>Draft genome sequence of Novosphingobium sp. strain IK01.</title>
        <authorList>
            <person name="Hatamoto M."/>
            <person name="Ikarashi T."/>
            <person name="Yamaguchi T."/>
        </authorList>
    </citation>
    <scope>NUCLEOTIDE SEQUENCE [LARGE SCALE GENOMIC DNA]</scope>
    <source>
        <strain evidence="8 9">IK01</strain>
    </source>
</reference>
<keyword evidence="5" id="KW-0446">Lipid-binding</keyword>
<dbReference type="PANTHER" id="PTHR21427:SF19">
    <property type="entry name" value="UBIQUINONE BIOSYNTHESIS PROTEIN COQ9, MITOCHONDRIAL"/>
    <property type="match status" value="1"/>
</dbReference>
<dbReference type="InterPro" id="IPR012762">
    <property type="entry name" value="Ubiq_biosynth_COQ9"/>
</dbReference>
<name>A0ABQ6P684_9SPHN</name>
<gene>
    <name evidence="8" type="ORF">NUTIK01_15450</name>
</gene>
<dbReference type="EMBL" id="BTFW01000001">
    <property type="protein sequence ID" value="GMM60768.1"/>
    <property type="molecule type" value="Genomic_DNA"/>
</dbReference>
<keyword evidence="9" id="KW-1185">Reference proteome</keyword>
<comment type="pathway">
    <text evidence="1">Cofactor biosynthesis; ubiquinone biosynthesis.</text>
</comment>
<organism evidence="8 9">
    <name type="scientific">Novosphingobium pituita</name>
    <dbReference type="NCBI Taxonomy" id="3056842"/>
    <lineage>
        <taxon>Bacteria</taxon>
        <taxon>Pseudomonadati</taxon>
        <taxon>Pseudomonadota</taxon>
        <taxon>Alphaproteobacteria</taxon>
        <taxon>Sphingomonadales</taxon>
        <taxon>Sphingomonadaceae</taxon>
        <taxon>Novosphingobium</taxon>
    </lineage>
</organism>
<evidence type="ECO:0000256" key="1">
    <source>
        <dbReference type="ARBA" id="ARBA00004749"/>
    </source>
</evidence>
<evidence type="ECO:0000256" key="2">
    <source>
        <dbReference type="ARBA" id="ARBA00010766"/>
    </source>
</evidence>
<dbReference type="Gene3D" id="1.10.357.10">
    <property type="entry name" value="Tetracycline Repressor, domain 2"/>
    <property type="match status" value="1"/>
</dbReference>
<evidence type="ECO:0000256" key="5">
    <source>
        <dbReference type="ARBA" id="ARBA00023121"/>
    </source>
</evidence>
<comment type="function">
    <text evidence="6">Membrane-associated protein that warps the membrane surface to access and bind aromatic isoprenes with high specificity, including ubiquinone (CoQ) isoprene intermediates and presents them directly to COQ7, therefore facilitating the COQ7-mediated hydroxylase step. Participates in the biosynthesis of coenzyme Q, also named ubiquinone, an essential lipid-soluble electron transporter for aerobic cellular respiration.</text>
</comment>